<dbReference type="FunFam" id="3.50.50.60:FF:000034">
    <property type="entry name" value="sulfide:quinone oxidoreductase, mitochondrial"/>
    <property type="match status" value="1"/>
</dbReference>
<dbReference type="GO" id="GO:0071949">
    <property type="term" value="F:FAD binding"/>
    <property type="evidence" value="ECO:0007669"/>
    <property type="project" value="TreeGrafter"/>
</dbReference>
<keyword evidence="6" id="KW-0809">Transit peptide</keyword>
<evidence type="ECO:0000313" key="19">
    <source>
        <dbReference type="Proteomes" id="UP001314205"/>
    </source>
</evidence>
<evidence type="ECO:0000256" key="10">
    <source>
        <dbReference type="ARBA" id="ARBA00052810"/>
    </source>
</evidence>
<dbReference type="GO" id="GO:0048038">
    <property type="term" value="F:quinone binding"/>
    <property type="evidence" value="ECO:0007669"/>
    <property type="project" value="UniProtKB-KW"/>
</dbReference>
<evidence type="ECO:0000256" key="4">
    <source>
        <dbReference type="ARBA" id="ARBA00022719"/>
    </source>
</evidence>
<accession>A0AAV1LQR2</accession>
<evidence type="ECO:0000256" key="5">
    <source>
        <dbReference type="ARBA" id="ARBA00022827"/>
    </source>
</evidence>
<evidence type="ECO:0000313" key="18">
    <source>
        <dbReference type="EMBL" id="CAK1596479.1"/>
    </source>
</evidence>
<dbReference type="InterPro" id="IPR036188">
    <property type="entry name" value="FAD/NAD-bd_sf"/>
</dbReference>
<evidence type="ECO:0000256" key="1">
    <source>
        <dbReference type="ARBA" id="ARBA00001974"/>
    </source>
</evidence>
<dbReference type="EMBL" id="CAVLGL010000093">
    <property type="protein sequence ID" value="CAK1596479.1"/>
    <property type="molecule type" value="Genomic_DNA"/>
</dbReference>
<protein>
    <recommendedName>
        <fullName evidence="15">Sulfide:quinone oxidoreductase, mitochondrial</fullName>
        <ecNumber evidence="14">1.8.5.8</ecNumber>
    </recommendedName>
    <alternativeName>
        <fullName evidence="16">Sulfide quinone oxidoreductase</fullName>
    </alternativeName>
</protein>
<keyword evidence="3" id="KW-0285">Flavoprotein</keyword>
<evidence type="ECO:0000256" key="6">
    <source>
        <dbReference type="ARBA" id="ARBA00022946"/>
    </source>
</evidence>
<keyword evidence="8" id="KW-0496">Mitochondrion</keyword>
<evidence type="ECO:0000256" key="15">
    <source>
        <dbReference type="ARBA" id="ARBA00070160"/>
    </source>
</evidence>
<dbReference type="GO" id="GO:0005739">
    <property type="term" value="C:mitochondrion"/>
    <property type="evidence" value="ECO:0007669"/>
    <property type="project" value="UniProtKB-SubCell"/>
</dbReference>
<comment type="cofactor">
    <cofactor evidence="1">
        <name>FAD</name>
        <dbReference type="ChEBI" id="CHEBI:57692"/>
    </cofactor>
</comment>
<evidence type="ECO:0000256" key="11">
    <source>
        <dbReference type="ARBA" id="ARBA00052986"/>
    </source>
</evidence>
<comment type="similarity">
    <text evidence="13">Belongs to the SQRD family.</text>
</comment>
<dbReference type="GO" id="GO:0070224">
    <property type="term" value="F:sulfide:quinone oxidoreductase activity"/>
    <property type="evidence" value="ECO:0007669"/>
    <property type="project" value="TreeGrafter"/>
</dbReference>
<dbReference type="EC" id="1.8.5.8" evidence="14"/>
<evidence type="ECO:0000256" key="16">
    <source>
        <dbReference type="ARBA" id="ARBA00082958"/>
    </source>
</evidence>
<feature type="domain" description="FAD/NAD(P)-binding" evidence="17">
    <location>
        <begin position="1"/>
        <end position="114"/>
    </location>
</feature>
<dbReference type="SUPFAM" id="SSF51905">
    <property type="entry name" value="FAD/NAD(P)-binding domain"/>
    <property type="match status" value="2"/>
</dbReference>
<evidence type="ECO:0000256" key="13">
    <source>
        <dbReference type="ARBA" id="ARBA00060891"/>
    </source>
</evidence>
<dbReference type="Proteomes" id="UP001314205">
    <property type="component" value="Unassembled WGS sequence"/>
</dbReference>
<evidence type="ECO:0000256" key="12">
    <source>
        <dbReference type="ARBA" id="ARBA00059167"/>
    </source>
</evidence>
<keyword evidence="19" id="KW-1185">Reference proteome</keyword>
<comment type="function">
    <text evidence="12">Catalyzes the oxidation of hydrogen sulfide with the help of a quinone, such as ubiquinone-10, giving rise to thiosulfate and ultimately to sulfane (molecular sulfur) atoms. Requires an additional electron acceptor; can use sulfite, sulfide or cyanide (in vitro). It is believed the in vivo electron acceptor is glutathione.</text>
</comment>
<evidence type="ECO:0000256" key="3">
    <source>
        <dbReference type="ARBA" id="ARBA00022630"/>
    </source>
</evidence>
<evidence type="ECO:0000259" key="17">
    <source>
        <dbReference type="Pfam" id="PF07992"/>
    </source>
</evidence>
<sequence length="403" mass="45282">MVVGGGAGGCSVAWRLSKKLKAKEIVLLEPSLVHYYQPLFSLVAAGMKQFPQSKKRIRDVLPQGVVWLKDHAYDFDPCNNVVYTQSGEKIYYDFMVMAVGLKNDYNKIPGLLKELNNPHSCVTTSYSPLYCEKTWCCLQRFKGGHAVFTFPRQAGKCSGAALKIMLLADDYWRKQKTRDCTNITFNTGGNSLFGVQKYSTALNKIVSNRGIAVNCCLNLTELTPNGASFASEDGKTITFPYNFLHVTPPMSPPVCLTKCTELVTDTGFLDVDKYTLQHRRFSNIYGIGDCTSTPNSKTAAAVARQSYVVERNLLRTMEGKKPLVKYDGYGACTVLTSFKSGILAESVYDKKPRETFPFDQSKEHKLVGFLTKNYFPHLYWKRLIKGKWNGPQTLRKVINPLRK</sequence>
<reference evidence="18 19" key="1">
    <citation type="submission" date="2023-11" db="EMBL/GenBank/DDBJ databases">
        <authorList>
            <person name="Hedman E."/>
            <person name="Englund M."/>
            <person name="Stromberg M."/>
            <person name="Nyberg Akerstrom W."/>
            <person name="Nylinder S."/>
            <person name="Jareborg N."/>
            <person name="Kallberg Y."/>
            <person name="Kronander E."/>
        </authorList>
    </citation>
    <scope>NUCLEOTIDE SEQUENCE [LARGE SCALE GENOMIC DNA]</scope>
</reference>
<name>A0AAV1LQR2_9NEOP</name>
<dbReference type="Pfam" id="PF07992">
    <property type="entry name" value="Pyr_redox_2"/>
    <property type="match status" value="1"/>
</dbReference>
<dbReference type="Gene3D" id="3.50.50.60">
    <property type="entry name" value="FAD/NAD(P)-binding domain"/>
    <property type="match status" value="2"/>
</dbReference>
<comment type="caution">
    <text evidence="18">The sequence shown here is derived from an EMBL/GenBank/DDBJ whole genome shotgun (WGS) entry which is preliminary data.</text>
</comment>
<dbReference type="InterPro" id="IPR023753">
    <property type="entry name" value="FAD/NAD-binding_dom"/>
</dbReference>
<dbReference type="AlphaFoldDB" id="A0AAV1LQR2"/>
<evidence type="ECO:0000256" key="14">
    <source>
        <dbReference type="ARBA" id="ARBA00066447"/>
    </source>
</evidence>
<keyword evidence="7" id="KW-0560">Oxidoreductase</keyword>
<dbReference type="PANTHER" id="PTHR10632">
    <property type="entry name" value="SULFIDE:QUINONE OXIDOREDUCTASE"/>
    <property type="match status" value="1"/>
</dbReference>
<evidence type="ECO:0000256" key="9">
    <source>
        <dbReference type="ARBA" id="ARBA00051038"/>
    </source>
</evidence>
<comment type="catalytic activity">
    <reaction evidence="11">
        <text>a quinone + hydrogen sulfide + glutathione + H(+) = S-sulfanylglutathione + a quinol</text>
        <dbReference type="Rhea" id="RHEA:55156"/>
        <dbReference type="ChEBI" id="CHEBI:15378"/>
        <dbReference type="ChEBI" id="CHEBI:24646"/>
        <dbReference type="ChEBI" id="CHEBI:29919"/>
        <dbReference type="ChEBI" id="CHEBI:57925"/>
        <dbReference type="ChEBI" id="CHEBI:58905"/>
        <dbReference type="ChEBI" id="CHEBI:132124"/>
        <dbReference type="EC" id="1.8.5.8"/>
    </reaction>
    <physiologicalReaction direction="left-to-right" evidence="11">
        <dbReference type="Rhea" id="RHEA:55157"/>
    </physiologicalReaction>
</comment>
<dbReference type="InterPro" id="IPR015904">
    <property type="entry name" value="Sulphide_quinone_reductase"/>
</dbReference>
<evidence type="ECO:0000256" key="2">
    <source>
        <dbReference type="ARBA" id="ARBA00004173"/>
    </source>
</evidence>
<organism evidence="18 19">
    <name type="scientific">Parnassius mnemosyne</name>
    <name type="common">clouded apollo</name>
    <dbReference type="NCBI Taxonomy" id="213953"/>
    <lineage>
        <taxon>Eukaryota</taxon>
        <taxon>Metazoa</taxon>
        <taxon>Ecdysozoa</taxon>
        <taxon>Arthropoda</taxon>
        <taxon>Hexapoda</taxon>
        <taxon>Insecta</taxon>
        <taxon>Pterygota</taxon>
        <taxon>Neoptera</taxon>
        <taxon>Endopterygota</taxon>
        <taxon>Lepidoptera</taxon>
        <taxon>Glossata</taxon>
        <taxon>Ditrysia</taxon>
        <taxon>Papilionoidea</taxon>
        <taxon>Papilionidae</taxon>
        <taxon>Parnassiinae</taxon>
        <taxon>Parnassini</taxon>
        <taxon>Parnassius</taxon>
        <taxon>Driopa</taxon>
    </lineage>
</organism>
<proteinExistence type="inferred from homology"/>
<dbReference type="GO" id="GO:0106436">
    <property type="term" value="F:glutathione-dependent sulfide quinone oxidoreductase activity"/>
    <property type="evidence" value="ECO:0007669"/>
    <property type="project" value="UniProtKB-EC"/>
</dbReference>
<evidence type="ECO:0000256" key="7">
    <source>
        <dbReference type="ARBA" id="ARBA00023002"/>
    </source>
</evidence>
<evidence type="ECO:0000256" key="8">
    <source>
        <dbReference type="ARBA" id="ARBA00023128"/>
    </source>
</evidence>
<comment type="catalytic activity">
    <reaction evidence="10">
        <text>ubiquinone-10 + hydrogen sulfide + glutathione + H(+) = S-sulfanylglutathione + ubiquinol-10</text>
        <dbReference type="Rhea" id="RHEA:62608"/>
        <dbReference type="ChEBI" id="CHEBI:15378"/>
        <dbReference type="ChEBI" id="CHEBI:29919"/>
        <dbReference type="ChEBI" id="CHEBI:46245"/>
        <dbReference type="ChEBI" id="CHEBI:57925"/>
        <dbReference type="ChEBI" id="CHEBI:58905"/>
        <dbReference type="ChEBI" id="CHEBI:64183"/>
    </reaction>
    <physiologicalReaction direction="left-to-right" evidence="10">
        <dbReference type="Rhea" id="RHEA:62609"/>
    </physiologicalReaction>
</comment>
<comment type="catalytic activity">
    <reaction evidence="9">
        <text>ubiquinone-10 + hydrogen sulfide + sulfite + 2 H(+) = ubiquinol-10 + thiosulfate</text>
        <dbReference type="Rhea" id="RHEA:38359"/>
        <dbReference type="ChEBI" id="CHEBI:15378"/>
        <dbReference type="ChEBI" id="CHEBI:17359"/>
        <dbReference type="ChEBI" id="CHEBI:29919"/>
        <dbReference type="ChEBI" id="CHEBI:33542"/>
        <dbReference type="ChEBI" id="CHEBI:46245"/>
        <dbReference type="ChEBI" id="CHEBI:64183"/>
    </reaction>
    <physiologicalReaction direction="left-to-right" evidence="9">
        <dbReference type="Rhea" id="RHEA:38360"/>
    </physiologicalReaction>
</comment>
<comment type="subcellular location">
    <subcellularLocation>
        <location evidence="2">Mitochondrion</location>
    </subcellularLocation>
</comment>
<dbReference type="GO" id="GO:0070221">
    <property type="term" value="P:sulfide oxidation, using sulfide:quinone oxidoreductase"/>
    <property type="evidence" value="ECO:0007669"/>
    <property type="project" value="TreeGrafter"/>
</dbReference>
<dbReference type="PANTHER" id="PTHR10632:SF2">
    <property type="entry name" value="SULFIDE:QUINONE OXIDOREDUCTASE, MITOCHONDRIAL"/>
    <property type="match status" value="1"/>
</dbReference>
<keyword evidence="5" id="KW-0274">FAD</keyword>
<gene>
    <name evidence="18" type="ORF">PARMNEM_LOCUS15822</name>
</gene>
<keyword evidence="4" id="KW-0874">Quinone</keyword>